<evidence type="ECO:0000313" key="2">
    <source>
        <dbReference type="EMBL" id="PKU62795.1"/>
    </source>
</evidence>
<dbReference type="InterPro" id="IPR043502">
    <property type="entry name" value="DNA/RNA_pol_sf"/>
</dbReference>
<dbReference type="Gene3D" id="3.10.20.370">
    <property type="match status" value="1"/>
</dbReference>
<dbReference type="Gene3D" id="3.30.70.270">
    <property type="match status" value="1"/>
</dbReference>
<evidence type="ECO:0000259" key="1">
    <source>
        <dbReference type="Pfam" id="PF17919"/>
    </source>
</evidence>
<dbReference type="PANTHER" id="PTHR48475:SF1">
    <property type="entry name" value="RNASE H TYPE-1 DOMAIN-CONTAINING PROTEIN"/>
    <property type="match status" value="1"/>
</dbReference>
<dbReference type="Proteomes" id="UP000233837">
    <property type="component" value="Unassembled WGS sequence"/>
</dbReference>
<dbReference type="PANTHER" id="PTHR48475">
    <property type="entry name" value="RIBONUCLEASE H"/>
    <property type="match status" value="1"/>
</dbReference>
<reference evidence="2 3" key="2">
    <citation type="journal article" date="2017" name="Nature">
        <title>The Apostasia genome and the evolution of orchids.</title>
        <authorList>
            <person name="Zhang G.Q."/>
            <person name="Liu K.W."/>
            <person name="Li Z."/>
            <person name="Lohaus R."/>
            <person name="Hsiao Y.Y."/>
            <person name="Niu S.C."/>
            <person name="Wang J.Y."/>
            <person name="Lin Y.C."/>
            <person name="Xu Q."/>
            <person name="Chen L.J."/>
            <person name="Yoshida K."/>
            <person name="Fujiwara S."/>
            <person name="Wang Z.W."/>
            <person name="Zhang Y.Q."/>
            <person name="Mitsuda N."/>
            <person name="Wang M."/>
            <person name="Liu G.H."/>
            <person name="Pecoraro L."/>
            <person name="Huang H.X."/>
            <person name="Xiao X.J."/>
            <person name="Lin M."/>
            <person name="Wu X.Y."/>
            <person name="Wu W.L."/>
            <person name="Chen Y.Y."/>
            <person name="Chang S.B."/>
            <person name="Sakamoto S."/>
            <person name="Ohme-Takagi M."/>
            <person name="Yagi M."/>
            <person name="Zeng S.J."/>
            <person name="Shen C.Y."/>
            <person name="Yeh C.M."/>
            <person name="Luo Y.B."/>
            <person name="Tsai W.C."/>
            <person name="Van de Peer Y."/>
            <person name="Liu Z.J."/>
        </authorList>
    </citation>
    <scope>NUCLEOTIDE SEQUENCE [LARGE SCALE GENOMIC DNA]</scope>
    <source>
        <tissue evidence="2">The whole plant</tissue>
    </source>
</reference>
<sequence length="252" mass="28354">MVDIASSHAIFSFMDGSSGYNQIKMAPEDERNTGFRTPIGIFCYKAYLRRFISNLSRRCQPFSVLTKKDTKFVWDEKCQNAFDNIKQYLSNPPVLAAPISGKPLILYTAALDESLGALLAQVNDEGKENALYYLSRRLLPTEIRYPSIEKHCLALVFAAQKLRHYMLSNSVSLISSVNPLQYLMTRPTLSGRLAHWSMILLQFEITFTLLRAVKGQAVADFLAAHPLPASSPLNDDLPDEQIMTLRESDEAV</sequence>
<feature type="domain" description="Reverse transcriptase/retrotransposon-derived protein RNase H-like" evidence="1">
    <location>
        <begin position="74"/>
        <end position="171"/>
    </location>
</feature>
<dbReference type="AlphaFoldDB" id="A0A2I0VHA6"/>
<dbReference type="EMBL" id="KZ503583">
    <property type="protein sequence ID" value="PKU62795.1"/>
    <property type="molecule type" value="Genomic_DNA"/>
</dbReference>
<organism evidence="2 3">
    <name type="scientific">Dendrobium catenatum</name>
    <dbReference type="NCBI Taxonomy" id="906689"/>
    <lineage>
        <taxon>Eukaryota</taxon>
        <taxon>Viridiplantae</taxon>
        <taxon>Streptophyta</taxon>
        <taxon>Embryophyta</taxon>
        <taxon>Tracheophyta</taxon>
        <taxon>Spermatophyta</taxon>
        <taxon>Magnoliopsida</taxon>
        <taxon>Liliopsida</taxon>
        <taxon>Asparagales</taxon>
        <taxon>Orchidaceae</taxon>
        <taxon>Epidendroideae</taxon>
        <taxon>Malaxideae</taxon>
        <taxon>Dendrobiinae</taxon>
        <taxon>Dendrobium</taxon>
    </lineage>
</organism>
<dbReference type="InterPro" id="IPR041577">
    <property type="entry name" value="RT_RNaseH_2"/>
</dbReference>
<dbReference type="SUPFAM" id="SSF56672">
    <property type="entry name" value="DNA/RNA polymerases"/>
    <property type="match status" value="1"/>
</dbReference>
<gene>
    <name evidence="2" type="ORF">MA16_Dca024211</name>
</gene>
<name>A0A2I0VHA6_9ASPA</name>
<dbReference type="Pfam" id="PF17919">
    <property type="entry name" value="RT_RNaseH_2"/>
    <property type="match status" value="1"/>
</dbReference>
<dbReference type="CDD" id="cd09274">
    <property type="entry name" value="RNase_HI_RT_Ty3"/>
    <property type="match status" value="1"/>
</dbReference>
<protein>
    <recommendedName>
        <fullName evidence="1">Reverse transcriptase/retrotransposon-derived protein RNase H-like domain-containing protein</fullName>
    </recommendedName>
</protein>
<reference evidence="2 3" key="1">
    <citation type="journal article" date="2016" name="Sci. Rep.">
        <title>The Dendrobium catenatum Lindl. genome sequence provides insights into polysaccharide synthase, floral development and adaptive evolution.</title>
        <authorList>
            <person name="Zhang G.Q."/>
            <person name="Xu Q."/>
            <person name="Bian C."/>
            <person name="Tsai W.C."/>
            <person name="Yeh C.M."/>
            <person name="Liu K.W."/>
            <person name="Yoshida K."/>
            <person name="Zhang L.S."/>
            <person name="Chang S.B."/>
            <person name="Chen F."/>
            <person name="Shi Y."/>
            <person name="Su Y.Y."/>
            <person name="Zhang Y.Q."/>
            <person name="Chen L.J."/>
            <person name="Yin Y."/>
            <person name="Lin M."/>
            <person name="Huang H."/>
            <person name="Deng H."/>
            <person name="Wang Z.W."/>
            <person name="Zhu S.L."/>
            <person name="Zhao X."/>
            <person name="Deng C."/>
            <person name="Niu S.C."/>
            <person name="Huang J."/>
            <person name="Wang M."/>
            <person name="Liu G.H."/>
            <person name="Yang H.J."/>
            <person name="Xiao X.J."/>
            <person name="Hsiao Y.Y."/>
            <person name="Wu W.L."/>
            <person name="Chen Y.Y."/>
            <person name="Mitsuda N."/>
            <person name="Ohme-Takagi M."/>
            <person name="Luo Y.B."/>
            <person name="Van de Peer Y."/>
            <person name="Liu Z.J."/>
        </authorList>
    </citation>
    <scope>NUCLEOTIDE SEQUENCE [LARGE SCALE GENOMIC DNA]</scope>
    <source>
        <tissue evidence="2">The whole plant</tissue>
    </source>
</reference>
<proteinExistence type="predicted"/>
<accession>A0A2I0VHA6</accession>
<dbReference type="InterPro" id="IPR043128">
    <property type="entry name" value="Rev_trsase/Diguanyl_cyclase"/>
</dbReference>
<evidence type="ECO:0000313" key="3">
    <source>
        <dbReference type="Proteomes" id="UP000233837"/>
    </source>
</evidence>
<keyword evidence="3" id="KW-1185">Reference proteome</keyword>